<sequence>MESDRHPADEGWVFAPAPPDTSTYTGLGTITVDGETFAVRRRDEDGTILYDWVSGPNNGYGFNALGRREPPTHQQHVAAIRDFLSSIDPATGYFHDP</sequence>
<dbReference type="AlphaFoldDB" id="A0A9X1S9Q6"/>
<evidence type="ECO:0000313" key="1">
    <source>
        <dbReference type="EMBL" id="MCC3272547.1"/>
    </source>
</evidence>
<dbReference type="RefSeq" id="WP_227928614.1">
    <property type="nucleotide sequence ID" value="NZ_CP094984.1"/>
</dbReference>
<organism evidence="1 4">
    <name type="scientific">Arthrobacter zhangbolii</name>
    <dbReference type="NCBI Taxonomy" id="2886936"/>
    <lineage>
        <taxon>Bacteria</taxon>
        <taxon>Bacillati</taxon>
        <taxon>Actinomycetota</taxon>
        <taxon>Actinomycetes</taxon>
        <taxon>Micrococcales</taxon>
        <taxon>Micrococcaceae</taxon>
        <taxon>Arthrobacter</taxon>
    </lineage>
</organism>
<evidence type="ECO:0000313" key="2">
    <source>
        <dbReference type="EMBL" id="UON91602.1"/>
    </source>
</evidence>
<gene>
    <name evidence="1" type="ORF">LJ755_07360</name>
    <name evidence="2" type="ORF">MUK71_13560</name>
</gene>
<name>A0A9X1S9Q6_9MICC</name>
<protein>
    <submittedName>
        <fullName evidence="1">Uncharacterized protein</fullName>
    </submittedName>
</protein>
<dbReference type="EMBL" id="CP094984">
    <property type="protein sequence ID" value="UON91602.1"/>
    <property type="molecule type" value="Genomic_DNA"/>
</dbReference>
<dbReference type="EMBL" id="JAJFZT010000004">
    <property type="protein sequence ID" value="MCC3272547.1"/>
    <property type="molecule type" value="Genomic_DNA"/>
</dbReference>
<proteinExistence type="predicted"/>
<evidence type="ECO:0000313" key="3">
    <source>
        <dbReference type="Proteomes" id="UP000829758"/>
    </source>
</evidence>
<dbReference type="Proteomes" id="UP000829758">
    <property type="component" value="Chromosome"/>
</dbReference>
<dbReference type="Proteomes" id="UP001155145">
    <property type="component" value="Unassembled WGS sequence"/>
</dbReference>
<keyword evidence="3" id="KW-1185">Reference proteome</keyword>
<reference evidence="1" key="1">
    <citation type="submission" date="2021-10" db="EMBL/GenBank/DDBJ databases">
        <title>Novel species in genus Arthrobacter.</title>
        <authorList>
            <person name="Liu Y."/>
        </authorList>
    </citation>
    <scope>NUCLEOTIDE SEQUENCE</scope>
    <source>
        <strain evidence="3">zg-Y462</strain>
        <strain evidence="1">Zg-Y462</strain>
    </source>
</reference>
<evidence type="ECO:0000313" key="4">
    <source>
        <dbReference type="Proteomes" id="UP001155145"/>
    </source>
</evidence>
<accession>A0A9X1S9Q6</accession>